<accession>A0A2P2P2Y2</accession>
<dbReference type="EMBL" id="GGEC01068624">
    <property type="protein sequence ID" value="MBX49108.1"/>
    <property type="molecule type" value="Transcribed_RNA"/>
</dbReference>
<proteinExistence type="predicted"/>
<protein>
    <submittedName>
        <fullName evidence="1">Uncharacterized protein</fullName>
    </submittedName>
</protein>
<name>A0A2P2P2Y2_RHIMU</name>
<reference evidence="1" key="1">
    <citation type="submission" date="2018-02" db="EMBL/GenBank/DDBJ databases">
        <title>Rhizophora mucronata_Transcriptome.</title>
        <authorList>
            <person name="Meera S.P."/>
            <person name="Sreeshan A."/>
            <person name="Augustine A."/>
        </authorList>
    </citation>
    <scope>NUCLEOTIDE SEQUENCE</scope>
    <source>
        <tissue evidence="1">Leaf</tissue>
    </source>
</reference>
<dbReference type="AlphaFoldDB" id="A0A2P2P2Y2"/>
<organism evidence="1">
    <name type="scientific">Rhizophora mucronata</name>
    <name type="common">Asiatic mangrove</name>
    <dbReference type="NCBI Taxonomy" id="61149"/>
    <lineage>
        <taxon>Eukaryota</taxon>
        <taxon>Viridiplantae</taxon>
        <taxon>Streptophyta</taxon>
        <taxon>Embryophyta</taxon>
        <taxon>Tracheophyta</taxon>
        <taxon>Spermatophyta</taxon>
        <taxon>Magnoliopsida</taxon>
        <taxon>eudicotyledons</taxon>
        <taxon>Gunneridae</taxon>
        <taxon>Pentapetalae</taxon>
        <taxon>rosids</taxon>
        <taxon>fabids</taxon>
        <taxon>Malpighiales</taxon>
        <taxon>Rhizophoraceae</taxon>
        <taxon>Rhizophora</taxon>
    </lineage>
</organism>
<sequence>MCFSTKLESKEYRGQLQLHDDKITQSRAKTFLQAYFHNHG</sequence>
<evidence type="ECO:0000313" key="1">
    <source>
        <dbReference type="EMBL" id="MBX49108.1"/>
    </source>
</evidence>